<reference evidence="1 2" key="1">
    <citation type="journal article" date="2012" name="Genome Biol.">
        <title>Genome and low-iron response of an oceanic diatom adapted to chronic iron limitation.</title>
        <authorList>
            <person name="Lommer M."/>
            <person name="Specht M."/>
            <person name="Roy A.S."/>
            <person name="Kraemer L."/>
            <person name="Andreson R."/>
            <person name="Gutowska M.A."/>
            <person name="Wolf J."/>
            <person name="Bergner S.V."/>
            <person name="Schilhabel M.B."/>
            <person name="Klostermeier U.C."/>
            <person name="Beiko R.G."/>
            <person name="Rosenstiel P."/>
            <person name="Hippler M."/>
            <person name="Laroche J."/>
        </authorList>
    </citation>
    <scope>NUCLEOTIDE SEQUENCE [LARGE SCALE GENOMIC DNA]</scope>
    <source>
        <strain evidence="1 2">CCMP1005</strain>
    </source>
</reference>
<accession>K0SI85</accession>
<protein>
    <submittedName>
        <fullName evidence="1">Uncharacterized protein</fullName>
    </submittedName>
</protein>
<proteinExistence type="predicted"/>
<keyword evidence="2" id="KW-1185">Reference proteome</keyword>
<dbReference type="Proteomes" id="UP000266841">
    <property type="component" value="Unassembled WGS sequence"/>
</dbReference>
<evidence type="ECO:0000313" key="2">
    <source>
        <dbReference type="Proteomes" id="UP000266841"/>
    </source>
</evidence>
<sequence>MVSAPSSHGGVQVGASSPLAMHHLGLGVVLFKVAYLGLNFGLWTATLDGVKHPLPLAAFPHFGIHIEEDRTSSWHNNQRQVRVHDHPSGHVSWDLGYSPPAAHPVGLGVGALQGCWFGFEFWPPWMAKHPPLAAFFPDDIREGQDT</sequence>
<comment type="caution">
    <text evidence="1">The sequence shown here is derived from an EMBL/GenBank/DDBJ whole genome shotgun (WGS) entry which is preliminary data.</text>
</comment>
<organism evidence="1 2">
    <name type="scientific">Thalassiosira oceanica</name>
    <name type="common">Marine diatom</name>
    <dbReference type="NCBI Taxonomy" id="159749"/>
    <lineage>
        <taxon>Eukaryota</taxon>
        <taxon>Sar</taxon>
        <taxon>Stramenopiles</taxon>
        <taxon>Ochrophyta</taxon>
        <taxon>Bacillariophyta</taxon>
        <taxon>Coscinodiscophyceae</taxon>
        <taxon>Thalassiosirophycidae</taxon>
        <taxon>Thalassiosirales</taxon>
        <taxon>Thalassiosiraceae</taxon>
        <taxon>Thalassiosira</taxon>
    </lineage>
</organism>
<gene>
    <name evidence="1" type="ORF">THAOC_14574</name>
</gene>
<dbReference type="EMBL" id="AGNL01017010">
    <property type="protein sequence ID" value="EJK64669.1"/>
    <property type="molecule type" value="Genomic_DNA"/>
</dbReference>
<name>K0SI85_THAOC</name>
<evidence type="ECO:0000313" key="1">
    <source>
        <dbReference type="EMBL" id="EJK64669.1"/>
    </source>
</evidence>
<dbReference type="AlphaFoldDB" id="K0SI85"/>